<dbReference type="InterPro" id="IPR016187">
    <property type="entry name" value="CTDL_fold"/>
</dbReference>
<dbReference type="Gene3D" id="3.10.100.10">
    <property type="entry name" value="Mannose-Binding Protein A, subunit A"/>
    <property type="match status" value="1"/>
</dbReference>
<protein>
    <recommendedName>
        <fullName evidence="3">C-type lectin</fullName>
    </recommendedName>
</protein>
<gene>
    <name evidence="1" type="ORF">PFISCL1PPCAC_17985</name>
</gene>
<dbReference type="Proteomes" id="UP001432322">
    <property type="component" value="Unassembled WGS sequence"/>
</dbReference>
<sequence>EPVFPTQPESDNCPSGMHELTDKWCGVYSEIGAWTWSAAVNYCAESGYGSVPSVEDKEIAAALELERQNYIGTDQETFWIG</sequence>
<keyword evidence="2" id="KW-1185">Reference proteome</keyword>
<dbReference type="AlphaFoldDB" id="A0AAV5W572"/>
<dbReference type="InterPro" id="IPR016186">
    <property type="entry name" value="C-type_lectin-like/link_sf"/>
</dbReference>
<organism evidence="1 2">
    <name type="scientific">Pristionchus fissidentatus</name>
    <dbReference type="NCBI Taxonomy" id="1538716"/>
    <lineage>
        <taxon>Eukaryota</taxon>
        <taxon>Metazoa</taxon>
        <taxon>Ecdysozoa</taxon>
        <taxon>Nematoda</taxon>
        <taxon>Chromadorea</taxon>
        <taxon>Rhabditida</taxon>
        <taxon>Rhabditina</taxon>
        <taxon>Diplogasteromorpha</taxon>
        <taxon>Diplogasteroidea</taxon>
        <taxon>Neodiplogasteridae</taxon>
        <taxon>Pristionchus</taxon>
    </lineage>
</organism>
<reference evidence="1" key="1">
    <citation type="submission" date="2023-10" db="EMBL/GenBank/DDBJ databases">
        <title>Genome assembly of Pristionchus species.</title>
        <authorList>
            <person name="Yoshida K."/>
            <person name="Sommer R.J."/>
        </authorList>
    </citation>
    <scope>NUCLEOTIDE SEQUENCE</scope>
    <source>
        <strain evidence="1">RS5133</strain>
    </source>
</reference>
<proteinExistence type="predicted"/>
<evidence type="ECO:0000313" key="2">
    <source>
        <dbReference type="Proteomes" id="UP001432322"/>
    </source>
</evidence>
<dbReference type="EMBL" id="BTSY01000005">
    <property type="protein sequence ID" value="GMT26688.1"/>
    <property type="molecule type" value="Genomic_DNA"/>
</dbReference>
<dbReference type="SUPFAM" id="SSF56436">
    <property type="entry name" value="C-type lectin-like"/>
    <property type="match status" value="1"/>
</dbReference>
<evidence type="ECO:0000313" key="1">
    <source>
        <dbReference type="EMBL" id="GMT26688.1"/>
    </source>
</evidence>
<feature type="non-terminal residue" evidence="1">
    <location>
        <position position="1"/>
    </location>
</feature>
<name>A0AAV5W572_9BILA</name>
<feature type="non-terminal residue" evidence="1">
    <location>
        <position position="81"/>
    </location>
</feature>
<comment type="caution">
    <text evidence="1">The sequence shown here is derived from an EMBL/GenBank/DDBJ whole genome shotgun (WGS) entry which is preliminary data.</text>
</comment>
<accession>A0AAV5W572</accession>
<evidence type="ECO:0008006" key="3">
    <source>
        <dbReference type="Google" id="ProtNLM"/>
    </source>
</evidence>